<dbReference type="EMBL" id="FONX01000007">
    <property type="protein sequence ID" value="SFE93073.1"/>
    <property type="molecule type" value="Genomic_DNA"/>
</dbReference>
<dbReference type="Proteomes" id="UP000199119">
    <property type="component" value="Unassembled WGS sequence"/>
</dbReference>
<protein>
    <submittedName>
        <fullName evidence="2">Uncharacterized protein</fullName>
    </submittedName>
</protein>
<evidence type="ECO:0000256" key="1">
    <source>
        <dbReference type="SAM" id="MobiDB-lite"/>
    </source>
</evidence>
<dbReference type="OrthoDB" id="8904333at2"/>
<evidence type="ECO:0000313" key="2">
    <source>
        <dbReference type="EMBL" id="SFE93073.1"/>
    </source>
</evidence>
<dbReference type="STRING" id="1177982.SAMN04489711_107177"/>
<gene>
    <name evidence="2" type="ORF">SAMN04489711_107177</name>
</gene>
<dbReference type="RefSeq" id="WP_092939801.1">
    <property type="nucleotide sequence ID" value="NZ_FONX01000007.1"/>
</dbReference>
<feature type="compositionally biased region" description="Pro residues" evidence="1">
    <location>
        <begin position="72"/>
        <end position="81"/>
    </location>
</feature>
<keyword evidence="3" id="KW-1185">Reference proteome</keyword>
<dbReference type="AlphaFoldDB" id="A0A1I2EK72"/>
<accession>A0A1I2EK72</accession>
<feature type="compositionally biased region" description="Low complexity" evidence="1">
    <location>
        <begin position="82"/>
        <end position="91"/>
    </location>
</feature>
<sequence length="158" mass="16581">MIFSKTPAGLQALKARHGLLTPRQRSAFILFDGQRTLGQVLEATSSLGITMADVQAMLDFGLLEVGGAAEPSVPPPAPPAPSLGSPPQAGSGRPGIERYQAAYPVATQLTGGLGLRGLRLNLAVERVRSFEELAALAPRIREAVGEVAYARLHAALFD</sequence>
<evidence type="ECO:0000313" key="3">
    <source>
        <dbReference type="Proteomes" id="UP000199119"/>
    </source>
</evidence>
<name>A0A1I2EK72_9BURK</name>
<organism evidence="2 3">
    <name type="scientific">Paracidovorax wautersii</name>
    <dbReference type="NCBI Taxonomy" id="1177982"/>
    <lineage>
        <taxon>Bacteria</taxon>
        <taxon>Pseudomonadati</taxon>
        <taxon>Pseudomonadota</taxon>
        <taxon>Betaproteobacteria</taxon>
        <taxon>Burkholderiales</taxon>
        <taxon>Comamonadaceae</taxon>
        <taxon>Paracidovorax</taxon>
    </lineage>
</organism>
<proteinExistence type="predicted"/>
<reference evidence="3" key="1">
    <citation type="submission" date="2016-10" db="EMBL/GenBank/DDBJ databases">
        <authorList>
            <person name="Varghese N."/>
            <person name="Submissions S."/>
        </authorList>
    </citation>
    <scope>NUCLEOTIDE SEQUENCE [LARGE SCALE GENOMIC DNA]</scope>
    <source>
        <strain evidence="3">DSM 27981</strain>
    </source>
</reference>
<feature type="region of interest" description="Disordered" evidence="1">
    <location>
        <begin position="69"/>
        <end position="95"/>
    </location>
</feature>